<accession>A0ABS7NJ59</accession>
<protein>
    <submittedName>
        <fullName evidence="1">Nuclear transport factor 2 family protein</fullName>
    </submittedName>
</protein>
<gene>
    <name evidence="1" type="ORF">KUV26_14870</name>
</gene>
<dbReference type="SUPFAM" id="SSF54427">
    <property type="entry name" value="NTF2-like"/>
    <property type="match status" value="1"/>
</dbReference>
<dbReference type="InterPro" id="IPR032710">
    <property type="entry name" value="NTF2-like_dom_sf"/>
</dbReference>
<dbReference type="Gene3D" id="3.10.450.50">
    <property type="match status" value="1"/>
</dbReference>
<organism evidence="1 2">
    <name type="scientific">Leisingera daeponensis</name>
    <dbReference type="NCBI Taxonomy" id="405746"/>
    <lineage>
        <taxon>Bacteria</taxon>
        <taxon>Pseudomonadati</taxon>
        <taxon>Pseudomonadota</taxon>
        <taxon>Alphaproteobacteria</taxon>
        <taxon>Rhodobacterales</taxon>
        <taxon>Roseobacteraceae</taxon>
        <taxon>Leisingera</taxon>
    </lineage>
</organism>
<name>A0ABS7NJ59_9RHOB</name>
<dbReference type="RefSeq" id="WP_222508902.1">
    <property type="nucleotide sequence ID" value="NZ_JAHVJA010000006.1"/>
</dbReference>
<evidence type="ECO:0000313" key="1">
    <source>
        <dbReference type="EMBL" id="MBY6140724.1"/>
    </source>
</evidence>
<keyword evidence="2" id="KW-1185">Reference proteome</keyword>
<comment type="caution">
    <text evidence="1">The sequence shown here is derived from an EMBL/GenBank/DDBJ whole genome shotgun (WGS) entry which is preliminary data.</text>
</comment>
<reference evidence="1 2" key="1">
    <citation type="submission" date="2021-06" db="EMBL/GenBank/DDBJ databases">
        <title>50 bacteria genomes isolated from Dapeng, Shenzhen, China.</title>
        <authorList>
            <person name="Zheng W."/>
            <person name="Yu S."/>
            <person name="Huang Y."/>
        </authorList>
    </citation>
    <scope>NUCLEOTIDE SEQUENCE [LARGE SCALE GENOMIC DNA]</scope>
    <source>
        <strain evidence="1 2">DP1N14-2</strain>
    </source>
</reference>
<proteinExistence type="predicted"/>
<dbReference type="Proteomes" id="UP000766629">
    <property type="component" value="Unassembled WGS sequence"/>
</dbReference>
<dbReference type="EMBL" id="JAHVJA010000006">
    <property type="protein sequence ID" value="MBY6140724.1"/>
    <property type="molecule type" value="Genomic_DNA"/>
</dbReference>
<evidence type="ECO:0000313" key="2">
    <source>
        <dbReference type="Proteomes" id="UP000766629"/>
    </source>
</evidence>
<sequence length="145" mass="16284">MTSNAELVRFWFEEVWYRDNNGILEEMFTKDTQATGPVSSLMGQQFIASDFVTTMKALLGGAPEFTFGVFEEAGPWVITCFDVHVTSHPHRPPFDFDGQMIFKVDNGQITAIHSSLNYIKLFEGLGQMPPDTLPVCLSGAKLDWK</sequence>